<dbReference type="AlphaFoldDB" id="A0A5A9PKI7"/>
<comment type="caution">
    <text evidence="2">The sequence shown here is derived from an EMBL/GenBank/DDBJ whole genome shotgun (WGS) entry which is preliminary data.</text>
</comment>
<dbReference type="GO" id="GO:0005634">
    <property type="term" value="C:nucleus"/>
    <property type="evidence" value="ECO:0007669"/>
    <property type="project" value="TreeGrafter"/>
</dbReference>
<feature type="domain" description="Arb2" evidence="1">
    <location>
        <begin position="13"/>
        <end position="146"/>
    </location>
</feature>
<gene>
    <name evidence="2" type="ORF">E1301_Tti015125</name>
</gene>
<keyword evidence="3" id="KW-1185">Reference proteome</keyword>
<dbReference type="PANTHER" id="PTHR21357:SF5">
    <property type="entry name" value="SI:CH73-41E3.7"/>
    <property type="match status" value="1"/>
</dbReference>
<dbReference type="InterPro" id="IPR029058">
    <property type="entry name" value="AB_hydrolase_fold"/>
</dbReference>
<dbReference type="InterPro" id="IPR048263">
    <property type="entry name" value="Arb2"/>
</dbReference>
<name>A0A5A9PKI7_9TELE</name>
<dbReference type="SUPFAM" id="SSF53474">
    <property type="entry name" value="alpha/beta-Hydrolases"/>
    <property type="match status" value="1"/>
</dbReference>
<evidence type="ECO:0000259" key="1">
    <source>
        <dbReference type="Pfam" id="PF22749"/>
    </source>
</evidence>
<dbReference type="Proteomes" id="UP000324632">
    <property type="component" value="Chromosome 4"/>
</dbReference>
<feature type="domain" description="Arb2" evidence="1">
    <location>
        <begin position="151"/>
        <end position="237"/>
    </location>
</feature>
<protein>
    <submittedName>
        <fullName evidence="2">Protein FAM172A</fullName>
    </submittedName>
</protein>
<dbReference type="GO" id="GO:0031048">
    <property type="term" value="P:regulatory ncRNA-mediated heterochromatin formation"/>
    <property type="evidence" value="ECO:0007669"/>
    <property type="project" value="TreeGrafter"/>
</dbReference>
<accession>A0A5A9PKI7</accession>
<evidence type="ECO:0000313" key="2">
    <source>
        <dbReference type="EMBL" id="KAA0722640.1"/>
    </source>
</evidence>
<dbReference type="PANTHER" id="PTHR21357">
    <property type="entry name" value="FAM172 FAMILY PROTEIN HOMOLOG CG10038"/>
    <property type="match status" value="1"/>
</dbReference>
<evidence type="ECO:0000313" key="3">
    <source>
        <dbReference type="Proteomes" id="UP000324632"/>
    </source>
</evidence>
<sequence length="306" mass="35282">MMLRGSEPSYDHTDFPYSFNGEGYLRHRETYEPYRFPFKLDDVTETERQHQTLCHYITRQVYNLLEEKFNLIRFYLEEESFVFLSPGALEHPGSLVVLIQDWGSMRCGVWSWKMVAHEGLELGSQIPYLRWAARESRAVILMNPNEGGQPLERHMQLVWDRLISKSFAEHVFVVAHGYGGLAFVDLLCNWLEEVQDRVKAVAFLDSSHSLWHQPLGKAGRDWLKSHSRSWILSTKPLNRSVGSLKAGCPQLSAGTQCHDSVPAVCMESVFRFFTKIMKPKAPPIPFEIITRSKSRATDRNNNSPTY</sequence>
<organism evidence="2 3">
    <name type="scientific">Triplophysa tibetana</name>
    <dbReference type="NCBI Taxonomy" id="1572043"/>
    <lineage>
        <taxon>Eukaryota</taxon>
        <taxon>Metazoa</taxon>
        <taxon>Chordata</taxon>
        <taxon>Craniata</taxon>
        <taxon>Vertebrata</taxon>
        <taxon>Euteleostomi</taxon>
        <taxon>Actinopterygii</taxon>
        <taxon>Neopterygii</taxon>
        <taxon>Teleostei</taxon>
        <taxon>Ostariophysi</taxon>
        <taxon>Cypriniformes</taxon>
        <taxon>Nemacheilidae</taxon>
        <taxon>Triplophysa</taxon>
    </lineage>
</organism>
<dbReference type="GO" id="GO:0035197">
    <property type="term" value="F:siRNA binding"/>
    <property type="evidence" value="ECO:0007669"/>
    <property type="project" value="TreeGrafter"/>
</dbReference>
<proteinExistence type="predicted"/>
<dbReference type="EMBL" id="SOYY01000004">
    <property type="protein sequence ID" value="KAA0722640.1"/>
    <property type="molecule type" value="Genomic_DNA"/>
</dbReference>
<reference evidence="2 3" key="1">
    <citation type="journal article" date="2019" name="Mol. Ecol. Resour.">
        <title>Chromosome-level genome assembly of Triplophysa tibetana, a fish adapted to the harsh high-altitude environment of the Tibetan Plateau.</title>
        <authorList>
            <person name="Yang X."/>
            <person name="Liu H."/>
            <person name="Ma Z."/>
            <person name="Zou Y."/>
            <person name="Zou M."/>
            <person name="Mao Y."/>
            <person name="Li X."/>
            <person name="Wang H."/>
            <person name="Chen T."/>
            <person name="Wang W."/>
            <person name="Yang R."/>
        </authorList>
    </citation>
    <scope>NUCLEOTIDE SEQUENCE [LARGE SCALE GENOMIC DNA]</scope>
    <source>
        <strain evidence="2">TTIB1903HZAU</strain>
        <tissue evidence="2">Muscle</tissue>
    </source>
</reference>
<dbReference type="Pfam" id="PF22749">
    <property type="entry name" value="Arb2"/>
    <property type="match status" value="2"/>
</dbReference>
<dbReference type="InterPro" id="IPR053858">
    <property type="entry name" value="Arb2_dom"/>
</dbReference>